<dbReference type="SMART" id="SM00342">
    <property type="entry name" value="HTH_ARAC"/>
    <property type="match status" value="1"/>
</dbReference>
<dbReference type="Proteomes" id="UP000323136">
    <property type="component" value="Unassembled WGS sequence"/>
</dbReference>
<protein>
    <submittedName>
        <fullName evidence="5">AraC-like DNA-binding protein</fullName>
    </submittedName>
</protein>
<dbReference type="GO" id="GO:0003700">
    <property type="term" value="F:DNA-binding transcription factor activity"/>
    <property type="evidence" value="ECO:0007669"/>
    <property type="project" value="InterPro"/>
</dbReference>
<accession>A0A5S5DVC7</accession>
<dbReference type="PROSITE" id="PS01124">
    <property type="entry name" value="HTH_ARAC_FAMILY_2"/>
    <property type="match status" value="1"/>
</dbReference>
<organism evidence="5 6">
    <name type="scientific">Tenacibaculum adriaticum</name>
    <dbReference type="NCBI Taxonomy" id="413713"/>
    <lineage>
        <taxon>Bacteria</taxon>
        <taxon>Pseudomonadati</taxon>
        <taxon>Bacteroidota</taxon>
        <taxon>Flavobacteriia</taxon>
        <taxon>Flavobacteriales</taxon>
        <taxon>Flavobacteriaceae</taxon>
        <taxon>Tenacibaculum</taxon>
    </lineage>
</organism>
<feature type="domain" description="HTH araC/xylS-type" evidence="4">
    <location>
        <begin position="182"/>
        <end position="277"/>
    </location>
</feature>
<dbReference type="GO" id="GO:0043565">
    <property type="term" value="F:sequence-specific DNA binding"/>
    <property type="evidence" value="ECO:0007669"/>
    <property type="project" value="InterPro"/>
</dbReference>
<comment type="caution">
    <text evidence="5">The sequence shown here is derived from an EMBL/GenBank/DDBJ whole genome shotgun (WGS) entry which is preliminary data.</text>
</comment>
<dbReference type="Pfam" id="PF12833">
    <property type="entry name" value="HTH_18"/>
    <property type="match status" value="1"/>
</dbReference>
<keyword evidence="2 5" id="KW-0238">DNA-binding</keyword>
<proteinExistence type="predicted"/>
<keyword evidence="6" id="KW-1185">Reference proteome</keyword>
<dbReference type="Pfam" id="PF22200">
    <property type="entry name" value="ExsA_N"/>
    <property type="match status" value="1"/>
</dbReference>
<evidence type="ECO:0000259" key="4">
    <source>
        <dbReference type="PROSITE" id="PS01124"/>
    </source>
</evidence>
<dbReference type="AlphaFoldDB" id="A0A5S5DVC7"/>
<dbReference type="EMBL" id="VNIA01000002">
    <property type="protein sequence ID" value="TYP99228.1"/>
    <property type="molecule type" value="Genomic_DNA"/>
</dbReference>
<evidence type="ECO:0000256" key="2">
    <source>
        <dbReference type="ARBA" id="ARBA00023125"/>
    </source>
</evidence>
<dbReference type="RefSeq" id="WP_148870009.1">
    <property type="nucleotide sequence ID" value="NZ_VNIA01000002.1"/>
</dbReference>
<evidence type="ECO:0000313" key="6">
    <source>
        <dbReference type="Proteomes" id="UP000323136"/>
    </source>
</evidence>
<sequence length="277" mass="32485">MPINNIPDLYLNNPSLRPDLFVYDFKMTEETIKAKVNLKMHMFSFLQTGKKQVHFSNDAVLVDNKHSLLIKKGNCLWSELLDTEDTYYCKLLFFSEHRLHEFLKKHVKDKEPHQETPLYFAIENDTYLTSYLNSLATIITAPPTFMDDLLSVKFDELMLYLINKYKSDFESYLLSLITKEESSFKNNIEENTYSTLTLEEIAFLCNMSLSTFKRHFIKTYNVSPGKWLRDKRLLKAKELLEKGEFISSDIYLDLGYNNLSNFSTAFKNKFGMNPSEV</sequence>
<dbReference type="PANTHER" id="PTHR43280:SF2">
    <property type="entry name" value="HTH-TYPE TRANSCRIPTIONAL REGULATOR EXSA"/>
    <property type="match status" value="1"/>
</dbReference>
<evidence type="ECO:0000256" key="1">
    <source>
        <dbReference type="ARBA" id="ARBA00023015"/>
    </source>
</evidence>
<keyword evidence="3" id="KW-0804">Transcription</keyword>
<dbReference type="InterPro" id="IPR018060">
    <property type="entry name" value="HTH_AraC"/>
</dbReference>
<reference evidence="5 6" key="1">
    <citation type="submission" date="2019-07" db="EMBL/GenBank/DDBJ databases">
        <title>Genomic Encyclopedia of Type Strains, Phase IV (KMG-IV): sequencing the most valuable type-strain genomes for metagenomic binning, comparative biology and taxonomic classification.</title>
        <authorList>
            <person name="Goeker M."/>
        </authorList>
    </citation>
    <scope>NUCLEOTIDE SEQUENCE [LARGE SCALE GENOMIC DNA]</scope>
    <source>
        <strain evidence="5 6">DSM 18961</strain>
    </source>
</reference>
<evidence type="ECO:0000256" key="3">
    <source>
        <dbReference type="ARBA" id="ARBA00023163"/>
    </source>
</evidence>
<keyword evidence="1" id="KW-0805">Transcription regulation</keyword>
<dbReference type="InterPro" id="IPR009057">
    <property type="entry name" value="Homeodomain-like_sf"/>
</dbReference>
<dbReference type="PANTHER" id="PTHR43280">
    <property type="entry name" value="ARAC-FAMILY TRANSCRIPTIONAL REGULATOR"/>
    <property type="match status" value="1"/>
</dbReference>
<dbReference type="SUPFAM" id="SSF46689">
    <property type="entry name" value="Homeodomain-like"/>
    <property type="match status" value="2"/>
</dbReference>
<evidence type="ECO:0000313" key="5">
    <source>
        <dbReference type="EMBL" id="TYP99228.1"/>
    </source>
</evidence>
<dbReference type="InterPro" id="IPR054015">
    <property type="entry name" value="ExsA-like_N"/>
</dbReference>
<gene>
    <name evidence="5" type="ORF">C7447_102550</name>
</gene>
<name>A0A5S5DVC7_9FLAO</name>
<dbReference type="OrthoDB" id="4480133at2"/>
<dbReference type="Gene3D" id="1.10.10.60">
    <property type="entry name" value="Homeodomain-like"/>
    <property type="match status" value="2"/>
</dbReference>